<organism evidence="1 2">
    <name type="scientific">Candidatus Danuiimicrobium aquiferis</name>
    <dbReference type="NCBI Taxonomy" id="1801832"/>
    <lineage>
        <taxon>Bacteria</taxon>
        <taxon>Pseudomonadati</taxon>
        <taxon>Candidatus Omnitrophota</taxon>
        <taxon>Candidatus Danuiimicrobium</taxon>
    </lineage>
</organism>
<accession>A0A1G1KQU9</accession>
<reference evidence="1 2" key="1">
    <citation type="journal article" date="2016" name="Nat. Commun.">
        <title>Thousands of microbial genomes shed light on interconnected biogeochemical processes in an aquifer system.</title>
        <authorList>
            <person name="Anantharaman K."/>
            <person name="Brown C.T."/>
            <person name="Hug L.A."/>
            <person name="Sharon I."/>
            <person name="Castelle C.J."/>
            <person name="Probst A.J."/>
            <person name="Thomas B.C."/>
            <person name="Singh A."/>
            <person name="Wilkins M.J."/>
            <person name="Karaoz U."/>
            <person name="Brodie E.L."/>
            <person name="Williams K.H."/>
            <person name="Hubbard S.S."/>
            <person name="Banfield J.F."/>
        </authorList>
    </citation>
    <scope>NUCLEOTIDE SEQUENCE [LARGE SCALE GENOMIC DNA]</scope>
</reference>
<protein>
    <submittedName>
        <fullName evidence="1">Uncharacterized protein</fullName>
    </submittedName>
</protein>
<proteinExistence type="predicted"/>
<evidence type="ECO:0000313" key="2">
    <source>
        <dbReference type="Proteomes" id="UP000178187"/>
    </source>
</evidence>
<evidence type="ECO:0000313" key="1">
    <source>
        <dbReference type="EMBL" id="OGW95212.1"/>
    </source>
</evidence>
<gene>
    <name evidence="1" type="ORF">A3G33_04590</name>
</gene>
<comment type="caution">
    <text evidence="1">The sequence shown here is derived from an EMBL/GenBank/DDBJ whole genome shotgun (WGS) entry which is preliminary data.</text>
</comment>
<name>A0A1G1KQU9_9BACT</name>
<sequence length="477" mass="54334">MTITVRSITIIFFVFLIIGFALPRTSYSVVGTDDIDAETFYRFEKESDNFFQQEREVEYQEKLLDQLREIKGTQAVPQKKKGEMEGMAGQEPKTLTKEEQEKLEKEILQLQLELVPEKRKWRDRIHTQPYMGTTFDSNLYRTRKDPKSDIMIKTGTLLDVDFGTSKTQAEFQYKGMRITNIKETKQSRWDHNMNLELGRRVSAKTSVTGYYRLDFGSNQTSEIKSFMERLNQTMGTSLNQRLSQKTEVRIRGDYGRQDFLDKKTKSGSSTQSQFGPELAYYLSKKTAVFGKYNIGFSGGGANNSNRATAHDFRGGIRGKIARKTMALVDLGASIQNNRGSVGGTNQAFVAQVLLSNQLTGKTKVQAFVHRGFSQAVETAGKNFFITTNFGLRSSTRFTRKLLGQIQLTLRQNAFDDAGSLSKASQTDTIFSMLLRMQYDIRKWLLCGLQYDADFADSTDKMSEYVGHRLSFDVQGRF</sequence>
<dbReference type="EMBL" id="MHFR01000068">
    <property type="protein sequence ID" value="OGW95212.1"/>
    <property type="molecule type" value="Genomic_DNA"/>
</dbReference>
<dbReference type="AlphaFoldDB" id="A0A1G1KQU9"/>
<dbReference type="Proteomes" id="UP000178187">
    <property type="component" value="Unassembled WGS sequence"/>
</dbReference>